<keyword evidence="3" id="KW-0695">RNA-directed DNA polymerase</keyword>
<feature type="region of interest" description="Disordered" evidence="1">
    <location>
        <begin position="268"/>
        <end position="347"/>
    </location>
</feature>
<feature type="region of interest" description="Disordered" evidence="1">
    <location>
        <begin position="738"/>
        <end position="767"/>
    </location>
</feature>
<reference evidence="3" key="1">
    <citation type="journal article" date="2022" name="Int. J. Mol. Sci.">
        <title>Draft Genome of Tanacetum Coccineum: Genomic Comparison of Closely Related Tanacetum-Family Plants.</title>
        <authorList>
            <person name="Yamashiro T."/>
            <person name="Shiraishi A."/>
            <person name="Nakayama K."/>
            <person name="Satake H."/>
        </authorList>
    </citation>
    <scope>NUCLEOTIDE SEQUENCE</scope>
</reference>
<feature type="compositionally biased region" description="Low complexity" evidence="1">
    <location>
        <begin position="1"/>
        <end position="12"/>
    </location>
</feature>
<proteinExistence type="predicted"/>
<keyword evidence="4" id="KW-1185">Reference proteome</keyword>
<comment type="caution">
    <text evidence="3">The sequence shown here is derived from an EMBL/GenBank/DDBJ whole genome shotgun (WGS) entry which is preliminary data.</text>
</comment>
<feature type="compositionally biased region" description="Low complexity" evidence="1">
    <location>
        <begin position="291"/>
        <end position="328"/>
    </location>
</feature>
<dbReference type="InterPro" id="IPR021109">
    <property type="entry name" value="Peptidase_aspartic_dom_sf"/>
</dbReference>
<dbReference type="InterPro" id="IPR043502">
    <property type="entry name" value="DNA/RNA_pol_sf"/>
</dbReference>
<dbReference type="SUPFAM" id="SSF56672">
    <property type="entry name" value="DNA/RNA polymerases"/>
    <property type="match status" value="1"/>
</dbReference>
<organism evidence="3 4">
    <name type="scientific">Tanacetum coccineum</name>
    <dbReference type="NCBI Taxonomy" id="301880"/>
    <lineage>
        <taxon>Eukaryota</taxon>
        <taxon>Viridiplantae</taxon>
        <taxon>Streptophyta</taxon>
        <taxon>Embryophyta</taxon>
        <taxon>Tracheophyta</taxon>
        <taxon>Spermatophyta</taxon>
        <taxon>Magnoliopsida</taxon>
        <taxon>eudicotyledons</taxon>
        <taxon>Gunneridae</taxon>
        <taxon>Pentapetalae</taxon>
        <taxon>asterids</taxon>
        <taxon>campanulids</taxon>
        <taxon>Asterales</taxon>
        <taxon>Asteraceae</taxon>
        <taxon>Asteroideae</taxon>
        <taxon>Anthemideae</taxon>
        <taxon>Anthemidinae</taxon>
        <taxon>Tanacetum</taxon>
    </lineage>
</organism>
<keyword evidence="3" id="KW-0548">Nucleotidyltransferase</keyword>
<evidence type="ECO:0000313" key="4">
    <source>
        <dbReference type="Proteomes" id="UP001151760"/>
    </source>
</evidence>
<dbReference type="InterPro" id="IPR000477">
    <property type="entry name" value="RT_dom"/>
</dbReference>
<feature type="domain" description="Integrase catalytic" evidence="2">
    <location>
        <begin position="1062"/>
        <end position="1151"/>
    </location>
</feature>
<dbReference type="Gene3D" id="2.40.70.10">
    <property type="entry name" value="Acid Proteases"/>
    <property type="match status" value="1"/>
</dbReference>
<name>A0ABQ5DTJ1_9ASTR</name>
<dbReference type="Pfam" id="PF00078">
    <property type="entry name" value="RVT_1"/>
    <property type="match status" value="1"/>
</dbReference>
<dbReference type="CDD" id="cd00303">
    <property type="entry name" value="retropepsin_like"/>
    <property type="match status" value="1"/>
</dbReference>
<feature type="compositionally biased region" description="Polar residues" evidence="1">
    <location>
        <begin position="268"/>
        <end position="283"/>
    </location>
</feature>
<keyword evidence="3" id="KW-0808">Transferase</keyword>
<feature type="compositionally biased region" description="Polar residues" evidence="1">
    <location>
        <begin position="401"/>
        <end position="415"/>
    </location>
</feature>
<feature type="compositionally biased region" description="Basic and acidic residues" evidence="1">
    <location>
        <begin position="752"/>
        <end position="767"/>
    </location>
</feature>
<dbReference type="Gene3D" id="3.30.420.10">
    <property type="entry name" value="Ribonuclease H-like superfamily/Ribonuclease H"/>
    <property type="match status" value="1"/>
</dbReference>
<dbReference type="SUPFAM" id="SSF53098">
    <property type="entry name" value="Ribonuclease H-like"/>
    <property type="match status" value="1"/>
</dbReference>
<dbReference type="CDD" id="cd01647">
    <property type="entry name" value="RT_LTR"/>
    <property type="match status" value="1"/>
</dbReference>
<gene>
    <name evidence="3" type="ORF">Tco_0950918</name>
</gene>
<protein>
    <submittedName>
        <fullName evidence="3">Reverse transcriptase domain-containing protein</fullName>
    </submittedName>
</protein>
<reference evidence="3" key="2">
    <citation type="submission" date="2022-01" db="EMBL/GenBank/DDBJ databases">
        <authorList>
            <person name="Yamashiro T."/>
            <person name="Shiraishi A."/>
            <person name="Satake H."/>
            <person name="Nakayama K."/>
        </authorList>
    </citation>
    <scope>NUCLEOTIDE SEQUENCE</scope>
</reference>
<evidence type="ECO:0000313" key="3">
    <source>
        <dbReference type="EMBL" id="GJT42203.1"/>
    </source>
</evidence>
<dbReference type="Gene3D" id="3.30.70.270">
    <property type="match status" value="1"/>
</dbReference>
<dbReference type="InterPro" id="IPR043128">
    <property type="entry name" value="Rev_trsase/Diguanyl_cyclase"/>
</dbReference>
<dbReference type="PANTHER" id="PTHR24559">
    <property type="entry name" value="TRANSPOSON TY3-I GAG-POL POLYPROTEIN"/>
    <property type="match status" value="1"/>
</dbReference>
<sequence>MAANGNGDDGLPPAGGGLPVPDLRTMEELCQPTLNGRGGPIAPINIQATNFGLKNDMIQQVQNSCQFHGLPGDDANKHLDKFLHVTQSIKVNGVTDEALRLYLFPHSLTHHVTAWFDRLPRNSITTFEQMAKIPDESLFEAWEHYKLSIDRCPNHNMLPITQIDTFYNGLTLRHRDTINVVAGGTFMKRSESSSSVTSSSDPEIVALKAEMAEINKNLMKVLQINQQVKAVTPSCETCGGPHAYNDCPATVGQTQNVYAAGAYNQGGNSYQPQGNRNLLSYRSDNYLGPPGFNQNQNRSNQNQNYQNRNQGNNHNQGNNQGRNQFFQGASHVQNPPPAYQAPAHQASIPQPQVVTTTEFTNYMKANDAILKNMQTNMTSLINSNIELKNMFGQFMKMNTASSSGSGTLPSNTITNPRGDLKGDKGHRYITSIRSTLDVQPLVVQVETQVPNSEPIVAPVVEPVEAPVSALKPNLKPSIPHPSRLNDQKLREKTNNQMEKFFQIFQDLHFNISFADALILMPKFASTIKILLSNKEKLFELARTSLNEHCSTILLKKLPKKLRDPDKFLIPCDFPGIDVCLALADLGASINLMPLSVWKKLSLPELTPTCMTLELADLSISRPIGVAEDVFIKVGKFHFPADFVVIDFDAGPRVPLILGRSFLKSKQVLGFSVSGNPTLSTEPIVSTCSPTLTPFGDSDFLLEETDAFLAIEDEPISSEIDDSYYDSEGDILLLEEFLNDDPSSPPLPPQELKVVEPKNEKSSIDEPPEVELKDLPPHLEYAFLEGTDKLPVIIAKDLKDEEKAALIKDDFKPAVQHQRRVNPKIHEVIKKEVLKLLDAGLIYPISDSPWRVCIDYRKLNDATRKDHFPLPFIDQMLERLAGNKYYCFLDDFSGYFQIPIDPQDQEKTTFTCPYGTFAYRRMPFGLCNAPGTFQRCMMAIFHDMIEKTIEVFMDDFSVFGNSFGTCLSHLDKMLKRCEDINLYLNWKKSHFMVKEGIFLGHKISKNEIEVDKAKVDVIAKLPHPTTVKSSGGMFTAKKPLIFLRLATIDPPGDIMAQTTPPESDYGTHFCNDRFAKVMLKYGVIHRTATAYHPQTSGQVEVSNRGLKRILERTVGENRASWSDKLDDALWAFRTAFKISIGCTPYKLVYRKACHLPIELEHKAYWALKHSNIDLKSAGDHRKIQLNELNELRDQAYENSLIYKDKKKNIHDSKIKN</sequence>
<dbReference type="InterPro" id="IPR036397">
    <property type="entry name" value="RNaseH_sf"/>
</dbReference>
<dbReference type="Proteomes" id="UP001151760">
    <property type="component" value="Unassembled WGS sequence"/>
</dbReference>
<dbReference type="EMBL" id="BQNB010015626">
    <property type="protein sequence ID" value="GJT42203.1"/>
    <property type="molecule type" value="Genomic_DNA"/>
</dbReference>
<dbReference type="GO" id="GO:0003964">
    <property type="term" value="F:RNA-directed DNA polymerase activity"/>
    <property type="evidence" value="ECO:0007669"/>
    <property type="project" value="UniProtKB-KW"/>
</dbReference>
<dbReference type="PANTHER" id="PTHR24559:SF444">
    <property type="entry name" value="REVERSE TRANSCRIPTASE DOMAIN-CONTAINING PROTEIN"/>
    <property type="match status" value="1"/>
</dbReference>
<evidence type="ECO:0000259" key="2">
    <source>
        <dbReference type="PROSITE" id="PS50994"/>
    </source>
</evidence>
<dbReference type="InterPro" id="IPR001584">
    <property type="entry name" value="Integrase_cat-core"/>
</dbReference>
<evidence type="ECO:0000256" key="1">
    <source>
        <dbReference type="SAM" id="MobiDB-lite"/>
    </source>
</evidence>
<dbReference type="InterPro" id="IPR053134">
    <property type="entry name" value="RNA-dir_DNA_polymerase"/>
</dbReference>
<feature type="region of interest" description="Disordered" evidence="1">
    <location>
        <begin position="401"/>
        <end position="422"/>
    </location>
</feature>
<dbReference type="InterPro" id="IPR012337">
    <property type="entry name" value="RNaseH-like_sf"/>
</dbReference>
<dbReference type="PROSITE" id="PS50994">
    <property type="entry name" value="INTEGRASE"/>
    <property type="match status" value="1"/>
</dbReference>
<feature type="region of interest" description="Disordered" evidence="1">
    <location>
        <begin position="1"/>
        <end position="20"/>
    </location>
</feature>
<dbReference type="Gene3D" id="3.10.10.10">
    <property type="entry name" value="HIV Type 1 Reverse Transcriptase, subunit A, domain 1"/>
    <property type="match status" value="1"/>
</dbReference>
<accession>A0ABQ5DTJ1</accession>